<dbReference type="AlphaFoldDB" id="A0A6S6YHY9"/>
<protein>
    <recommendedName>
        <fullName evidence="4">DUF2800 domain-containing protein</fullName>
    </recommendedName>
</protein>
<evidence type="ECO:0000313" key="2">
    <source>
        <dbReference type="EMBL" id="CAB3624561.1"/>
    </source>
</evidence>
<name>A0A6S6YHY9_9BURK</name>
<organism evidence="2 3">
    <name type="scientific">Achromobacter pestifer</name>
    <dbReference type="NCBI Taxonomy" id="1353889"/>
    <lineage>
        <taxon>Bacteria</taxon>
        <taxon>Pseudomonadati</taxon>
        <taxon>Pseudomonadota</taxon>
        <taxon>Betaproteobacteria</taxon>
        <taxon>Burkholderiales</taxon>
        <taxon>Alcaligenaceae</taxon>
        <taxon>Achromobacter</taxon>
    </lineage>
</organism>
<reference evidence="2 3" key="1">
    <citation type="submission" date="2020-04" db="EMBL/GenBank/DDBJ databases">
        <authorList>
            <person name="De Canck E."/>
        </authorList>
    </citation>
    <scope>NUCLEOTIDE SEQUENCE [LARGE SCALE GENOMIC DNA]</scope>
    <source>
        <strain evidence="2 3">LMG 3431</strain>
    </source>
</reference>
<dbReference type="Pfam" id="PF10926">
    <property type="entry name" value="DUF2800"/>
    <property type="match status" value="1"/>
</dbReference>
<proteinExistence type="predicted"/>
<feature type="compositionally biased region" description="Polar residues" evidence="1">
    <location>
        <begin position="400"/>
        <end position="411"/>
    </location>
</feature>
<evidence type="ECO:0008006" key="4">
    <source>
        <dbReference type="Google" id="ProtNLM"/>
    </source>
</evidence>
<feature type="region of interest" description="Disordered" evidence="1">
    <location>
        <begin position="369"/>
        <end position="411"/>
    </location>
</feature>
<evidence type="ECO:0000313" key="3">
    <source>
        <dbReference type="Proteomes" id="UP000494108"/>
    </source>
</evidence>
<gene>
    <name evidence="2" type="ORF">LMG3431_00034</name>
</gene>
<dbReference type="EMBL" id="CADIJX010000001">
    <property type="protein sequence ID" value="CAB3624561.1"/>
    <property type="molecule type" value="Genomic_DNA"/>
</dbReference>
<dbReference type="InterPro" id="IPR021229">
    <property type="entry name" value="DUF2800"/>
</dbReference>
<evidence type="ECO:0000256" key="1">
    <source>
        <dbReference type="SAM" id="MobiDB-lite"/>
    </source>
</evidence>
<dbReference type="InterPro" id="IPR011604">
    <property type="entry name" value="PDDEXK-like_dom_sf"/>
</dbReference>
<dbReference type="RefSeq" id="WP_175172405.1">
    <property type="nucleotide sequence ID" value="NZ_CADIJX010000001.1"/>
</dbReference>
<accession>A0A6S6YHY9</accession>
<dbReference type="Proteomes" id="UP000494108">
    <property type="component" value="Unassembled WGS sequence"/>
</dbReference>
<sequence length="411" mass="45329">MTEPAHATLSPSGAERWSTCPASVQLESGYPDTSSDYADEGTAAHAVAEMALREGKDAMAYKGRRIPMRAGKTVEVTTDMATEVQKYVDYVRQVSEGHELLLEQRLDISRWVPEAFGTSDAVILRTDDELHVCDLKFGRGVRVDADENKQMILYALGALDQFAVLMDFERVRMTIHQPRLNHVSEWALTVDELRERGARLKEAADRAYLYVDSETPPVPSDYSPSEKACRFCKAHAACPAKATEVVVTVSRNVKATPDDFEVVAPQGDMAAPDLGVLMGRVDEVEAWCKAVRAETERRLLLGESVDGWKLVQGRAGPRKWSSETDAEELLKGMRLKSDEMYDKKLISPTSAEKLLKDTPRRWVKAQALITKSDGSPSVAPASDKRPALVIQPAADDFDDVSTTSQDGADLV</sequence>
<dbReference type="Gene3D" id="3.90.320.10">
    <property type="match status" value="1"/>
</dbReference>
<keyword evidence="3" id="KW-1185">Reference proteome</keyword>